<organism evidence="1 2">
    <name type="scientific">Tahibacter harae</name>
    <dbReference type="NCBI Taxonomy" id="2963937"/>
    <lineage>
        <taxon>Bacteria</taxon>
        <taxon>Pseudomonadati</taxon>
        <taxon>Pseudomonadota</taxon>
        <taxon>Gammaproteobacteria</taxon>
        <taxon>Lysobacterales</taxon>
        <taxon>Rhodanobacteraceae</taxon>
        <taxon>Tahibacter</taxon>
    </lineage>
</organism>
<proteinExistence type="predicted"/>
<evidence type="ECO:0000313" key="2">
    <source>
        <dbReference type="Proteomes" id="UP001165498"/>
    </source>
</evidence>
<accession>A0ABT1QNY2</accession>
<evidence type="ECO:0000313" key="1">
    <source>
        <dbReference type="EMBL" id="MCQ4163427.1"/>
    </source>
</evidence>
<protein>
    <submittedName>
        <fullName evidence="1">Uncharacterized protein</fullName>
    </submittedName>
</protein>
<gene>
    <name evidence="1" type="ORF">NM961_01765</name>
</gene>
<sequence>MTALRKADRIVLTEHSDKHDSFDRVTSEANGPYHVYASHQLSAGERKHLIDAVAAVDPQAGPSTLCMFLPHHAVDFYAGEQRDSRLEICFTCGEIEWDAAANASYPQELVGVFSRLAKQSGMKTDQNWEKKLKNVQASQ</sequence>
<keyword evidence="2" id="KW-1185">Reference proteome</keyword>
<reference evidence="1" key="1">
    <citation type="submission" date="2022-07" db="EMBL/GenBank/DDBJ databases">
        <title>Tahibacter sp., a new gammaproteobacterium isolated from the silt sample collected at pig farm.</title>
        <authorList>
            <person name="Chen H."/>
        </authorList>
    </citation>
    <scope>NUCLEOTIDE SEQUENCE</scope>
    <source>
        <strain evidence="1">P2K</strain>
    </source>
</reference>
<dbReference type="RefSeq" id="WP_255910573.1">
    <property type="nucleotide sequence ID" value="NZ_JANFQO010000001.1"/>
</dbReference>
<dbReference type="EMBL" id="JANFQO010000001">
    <property type="protein sequence ID" value="MCQ4163427.1"/>
    <property type="molecule type" value="Genomic_DNA"/>
</dbReference>
<name>A0ABT1QNY2_9GAMM</name>
<comment type="caution">
    <text evidence="1">The sequence shown here is derived from an EMBL/GenBank/DDBJ whole genome shotgun (WGS) entry which is preliminary data.</text>
</comment>
<dbReference type="Proteomes" id="UP001165498">
    <property type="component" value="Unassembled WGS sequence"/>
</dbReference>